<dbReference type="Pfam" id="PF03133">
    <property type="entry name" value="TTL"/>
    <property type="match status" value="1"/>
</dbReference>
<reference evidence="2" key="1">
    <citation type="submission" date="2023-07" db="EMBL/GenBank/DDBJ databases">
        <authorList>
            <consortium name="AG Swart"/>
            <person name="Singh M."/>
            <person name="Singh A."/>
            <person name="Seah K."/>
            <person name="Emmerich C."/>
        </authorList>
    </citation>
    <scope>NUCLEOTIDE SEQUENCE</scope>
    <source>
        <strain evidence="2">DP1</strain>
    </source>
</reference>
<evidence type="ECO:0000313" key="2">
    <source>
        <dbReference type="EMBL" id="CAI2383793.1"/>
    </source>
</evidence>
<sequence>MSVDKGFCNLNSNFSPEKKLIVKKKKFREDLIIIPKNSYNQIETPSRVDIHIKSKEKVNRILKNLCKWPDTATQTLRESPSKKQNLKSLISQNPYERKNLNSSMRVNYMHTSSYSKKPRPTSLAKSICEMNMNNASLKMSLNPLRIDQSLPRVSRIHREDGCHKRTGYWKLPQKKYDFSKISTKRASSMKSKFKISNTKRSCILSQNNSKCDDKSSILIRKQISKYGLPPKFFTFFSKQFDNMDKEKQSKQNEPPKEVCYNFLQGNKSKGNLNSLKSYDNVAVRDGNNSKTSLNSSRMSERKSNESSRKNLKRMSILKTFRVKDMTDSKIFLGKHKEKLIFSLKIMVKKAIQSIGNKIKEREISAYISCEDNEFNNYNTDFYKLNLIKNYIGEKYSENPTYRWLKKSLSLKEEDIKACSNSQQALTSMLQNQYSIAPSKLRNPVVLIKPGNNPNVVKSVIKKRSWARIKHKGNSSKCQLVWTQWILSNPKSFQLIQEDDDMLHYRLYNHIPGNSSISNKKNLFKNMYSYYSNQGKDPWKFIPVTYLVSSSSDDNFLRFINENSADFKDPAKNSLWIIKPGECSNRGNGIEVCENVDQIKKYIKQHKRKSYIIQKYITQPLLYQDRKFDIRCFGLFTSINGIKRGYFYQGGYIRTSCEGFNLEDPQDPFIHLTNDAIQSKCEDYGKYENCNKLSFNDFEKYINETHEGVSFYENIYPKIKELVKDTFTCAGDLLDPSQRSKSPPQSYFELFGFDIMIDSDYIPYLIEVNTNPCLETPCSLLSCIIPNVLDHTFRLTFDLCYPNPYNTITCENLQNLSKFEQVYSFAPASTPKI</sequence>
<feature type="compositionally biased region" description="Basic and acidic residues" evidence="1">
    <location>
        <begin position="298"/>
        <end position="308"/>
    </location>
</feature>
<keyword evidence="3" id="KW-1185">Reference proteome</keyword>
<name>A0AAD1Y310_EUPCR</name>
<dbReference type="SUPFAM" id="SSF56059">
    <property type="entry name" value="Glutathione synthetase ATP-binding domain-like"/>
    <property type="match status" value="1"/>
</dbReference>
<proteinExistence type="predicted"/>
<evidence type="ECO:0008006" key="4">
    <source>
        <dbReference type="Google" id="ProtNLM"/>
    </source>
</evidence>
<evidence type="ECO:0000313" key="3">
    <source>
        <dbReference type="Proteomes" id="UP001295684"/>
    </source>
</evidence>
<gene>
    <name evidence="2" type="ORF">ECRASSUSDP1_LOCUS25305</name>
</gene>
<dbReference type="Gene3D" id="3.30.470.20">
    <property type="entry name" value="ATP-grasp fold, B domain"/>
    <property type="match status" value="1"/>
</dbReference>
<organism evidence="2 3">
    <name type="scientific">Euplotes crassus</name>
    <dbReference type="NCBI Taxonomy" id="5936"/>
    <lineage>
        <taxon>Eukaryota</taxon>
        <taxon>Sar</taxon>
        <taxon>Alveolata</taxon>
        <taxon>Ciliophora</taxon>
        <taxon>Intramacronucleata</taxon>
        <taxon>Spirotrichea</taxon>
        <taxon>Hypotrichia</taxon>
        <taxon>Euplotida</taxon>
        <taxon>Euplotidae</taxon>
        <taxon>Moneuplotes</taxon>
    </lineage>
</organism>
<dbReference type="InterPro" id="IPR004344">
    <property type="entry name" value="TTL/TTLL_fam"/>
</dbReference>
<comment type="caution">
    <text evidence="2">The sequence shown here is derived from an EMBL/GenBank/DDBJ whole genome shotgun (WGS) entry which is preliminary data.</text>
</comment>
<dbReference type="PANTHER" id="PTHR46069">
    <property type="entry name" value="TUBULIN TYROSINE LIGASE"/>
    <property type="match status" value="1"/>
</dbReference>
<dbReference type="EMBL" id="CAMPGE010026096">
    <property type="protein sequence ID" value="CAI2383793.1"/>
    <property type="molecule type" value="Genomic_DNA"/>
</dbReference>
<feature type="region of interest" description="Disordered" evidence="1">
    <location>
        <begin position="74"/>
        <end position="93"/>
    </location>
</feature>
<protein>
    <recommendedName>
        <fullName evidence="4">Tubulin-tyrosine ligase family protein</fullName>
    </recommendedName>
</protein>
<dbReference type="PANTHER" id="PTHR46069:SF1">
    <property type="entry name" value="CHROMOSOME UNDETERMINED SCAFFOLD_125, WHOLE GENOME SHOTGUN SEQUENCE"/>
    <property type="match status" value="1"/>
</dbReference>
<evidence type="ECO:0000256" key="1">
    <source>
        <dbReference type="SAM" id="MobiDB-lite"/>
    </source>
</evidence>
<accession>A0AAD1Y310</accession>
<dbReference type="Proteomes" id="UP001295684">
    <property type="component" value="Unassembled WGS sequence"/>
</dbReference>
<dbReference type="AlphaFoldDB" id="A0AAD1Y310"/>
<dbReference type="PROSITE" id="PS51221">
    <property type="entry name" value="TTL"/>
    <property type="match status" value="1"/>
</dbReference>
<feature type="compositionally biased region" description="Polar residues" evidence="1">
    <location>
        <begin position="286"/>
        <end position="297"/>
    </location>
</feature>
<feature type="region of interest" description="Disordered" evidence="1">
    <location>
        <begin position="284"/>
        <end position="310"/>
    </location>
</feature>